<feature type="compositionally biased region" description="Basic and acidic residues" evidence="1">
    <location>
        <begin position="54"/>
        <end position="64"/>
    </location>
</feature>
<feature type="compositionally biased region" description="Polar residues" evidence="1">
    <location>
        <begin position="40"/>
        <end position="51"/>
    </location>
</feature>
<reference evidence="2 3" key="1">
    <citation type="journal article" date="2005" name="Nature">
        <title>The map-based sequence of the rice genome.</title>
        <authorList>
            <consortium name="International rice genome sequencing project (IRGSP)"/>
            <person name="Matsumoto T."/>
            <person name="Wu J."/>
            <person name="Kanamori H."/>
            <person name="Katayose Y."/>
            <person name="Fujisawa M."/>
            <person name="Namiki N."/>
            <person name="Mizuno H."/>
            <person name="Yamamoto K."/>
            <person name="Antonio B.A."/>
            <person name="Baba T."/>
            <person name="Sakata K."/>
            <person name="Nagamura Y."/>
            <person name="Aoki H."/>
            <person name="Arikawa K."/>
            <person name="Arita K."/>
            <person name="Bito T."/>
            <person name="Chiden Y."/>
            <person name="Fujitsuka N."/>
            <person name="Fukunaka R."/>
            <person name="Hamada M."/>
            <person name="Harada C."/>
            <person name="Hayashi A."/>
            <person name="Hijishita S."/>
            <person name="Honda M."/>
            <person name="Hosokawa S."/>
            <person name="Ichikawa Y."/>
            <person name="Idonuma A."/>
            <person name="Iijima M."/>
            <person name="Ikeda M."/>
            <person name="Ikeno M."/>
            <person name="Ito K."/>
            <person name="Ito S."/>
            <person name="Ito T."/>
            <person name="Ito Y."/>
            <person name="Ito Y."/>
            <person name="Iwabuchi A."/>
            <person name="Kamiya K."/>
            <person name="Karasawa W."/>
            <person name="Kurita K."/>
            <person name="Katagiri S."/>
            <person name="Kikuta A."/>
            <person name="Kobayashi H."/>
            <person name="Kobayashi N."/>
            <person name="Machita K."/>
            <person name="Maehara T."/>
            <person name="Masukawa M."/>
            <person name="Mizubayashi T."/>
            <person name="Mukai Y."/>
            <person name="Nagasaki H."/>
            <person name="Nagata Y."/>
            <person name="Naito S."/>
            <person name="Nakashima M."/>
            <person name="Nakama Y."/>
            <person name="Nakamichi Y."/>
            <person name="Nakamura M."/>
            <person name="Meguro A."/>
            <person name="Negishi M."/>
            <person name="Ohta I."/>
            <person name="Ohta T."/>
            <person name="Okamoto M."/>
            <person name="Ono N."/>
            <person name="Saji S."/>
            <person name="Sakaguchi M."/>
            <person name="Sakai K."/>
            <person name="Shibata M."/>
            <person name="Shimokawa T."/>
            <person name="Song J."/>
            <person name="Takazaki Y."/>
            <person name="Terasawa K."/>
            <person name="Tsugane M."/>
            <person name="Tsuji K."/>
            <person name="Ueda S."/>
            <person name="Waki K."/>
            <person name="Yamagata H."/>
            <person name="Yamamoto M."/>
            <person name="Yamamoto S."/>
            <person name="Yamane H."/>
            <person name="Yoshiki S."/>
            <person name="Yoshihara R."/>
            <person name="Yukawa K."/>
            <person name="Zhong H."/>
            <person name="Yano M."/>
            <person name="Yuan Q."/>
            <person name="Ouyang S."/>
            <person name="Liu J."/>
            <person name="Jones K.M."/>
            <person name="Gansberger K."/>
            <person name="Moffat K."/>
            <person name="Hill J."/>
            <person name="Bera J."/>
            <person name="Fadrosh D."/>
            <person name="Jin S."/>
            <person name="Johri S."/>
            <person name="Kim M."/>
            <person name="Overton L."/>
            <person name="Reardon M."/>
            <person name="Tsitrin T."/>
            <person name="Vuong H."/>
            <person name="Weaver B."/>
            <person name="Ciecko A."/>
            <person name="Tallon L."/>
            <person name="Jackson J."/>
            <person name="Pai G."/>
            <person name="Aken S.V."/>
            <person name="Utterback T."/>
            <person name="Reidmuller S."/>
            <person name="Feldblyum T."/>
            <person name="Hsiao J."/>
            <person name="Zismann V."/>
            <person name="Iobst S."/>
            <person name="de Vazeille A.R."/>
            <person name="Buell C.R."/>
            <person name="Ying K."/>
            <person name="Li Y."/>
            <person name="Lu T."/>
            <person name="Huang Y."/>
            <person name="Zhao Q."/>
            <person name="Feng Q."/>
            <person name="Zhang L."/>
            <person name="Zhu J."/>
            <person name="Weng Q."/>
            <person name="Mu J."/>
            <person name="Lu Y."/>
            <person name="Fan D."/>
            <person name="Liu Y."/>
            <person name="Guan J."/>
            <person name="Zhang Y."/>
            <person name="Yu S."/>
            <person name="Liu X."/>
            <person name="Zhang Y."/>
            <person name="Hong G."/>
            <person name="Han B."/>
            <person name="Choisne N."/>
            <person name="Demange N."/>
            <person name="Orjeda G."/>
            <person name="Samain S."/>
            <person name="Cattolico L."/>
            <person name="Pelletier E."/>
            <person name="Couloux A."/>
            <person name="Segurens B."/>
            <person name="Wincker P."/>
            <person name="D'Hont A."/>
            <person name="Scarpelli C."/>
            <person name="Weissenbach J."/>
            <person name="Salanoubat M."/>
            <person name="Quetier F."/>
            <person name="Yu Y."/>
            <person name="Kim H.R."/>
            <person name="Rambo T."/>
            <person name="Currie J."/>
            <person name="Collura K."/>
            <person name="Luo M."/>
            <person name="Yang T."/>
            <person name="Ammiraju J.S.S."/>
            <person name="Engler F."/>
            <person name="Soderlund C."/>
            <person name="Wing R.A."/>
            <person name="Palmer L.E."/>
            <person name="de la Bastide M."/>
            <person name="Spiegel L."/>
            <person name="Nascimento L."/>
            <person name="Zutavern T."/>
            <person name="O'Shaughnessy A."/>
            <person name="Dike S."/>
            <person name="Dedhia N."/>
            <person name="Preston R."/>
            <person name="Balija V."/>
            <person name="McCombie W.R."/>
            <person name="Chow T."/>
            <person name="Chen H."/>
            <person name="Chung M."/>
            <person name="Chen C."/>
            <person name="Shaw J."/>
            <person name="Wu H."/>
            <person name="Hsiao K."/>
            <person name="Chao Y."/>
            <person name="Chu M."/>
            <person name="Cheng C."/>
            <person name="Hour A."/>
            <person name="Lee P."/>
            <person name="Lin S."/>
            <person name="Lin Y."/>
            <person name="Liou J."/>
            <person name="Liu S."/>
            <person name="Hsing Y."/>
            <person name="Raghuvanshi S."/>
            <person name="Mohanty A."/>
            <person name="Bharti A.K."/>
            <person name="Gaur A."/>
            <person name="Gupta V."/>
            <person name="Kumar D."/>
            <person name="Ravi V."/>
            <person name="Vij S."/>
            <person name="Kapur A."/>
            <person name="Khurana P."/>
            <person name="Khurana P."/>
            <person name="Khurana J.P."/>
            <person name="Tyagi A.K."/>
            <person name="Gaikwad K."/>
            <person name="Singh A."/>
            <person name="Dalal V."/>
            <person name="Srivastava S."/>
            <person name="Dixit A."/>
            <person name="Pal A.K."/>
            <person name="Ghazi I.A."/>
            <person name="Yadav M."/>
            <person name="Pandit A."/>
            <person name="Bhargava A."/>
            <person name="Sureshbabu K."/>
            <person name="Batra K."/>
            <person name="Sharma T.R."/>
            <person name="Mohapatra T."/>
            <person name="Singh N.K."/>
            <person name="Messing J."/>
            <person name="Nelson A.B."/>
            <person name="Fuks G."/>
            <person name="Kavchok S."/>
            <person name="Keizer G."/>
            <person name="Linton E."/>
            <person name="Llaca V."/>
            <person name="Song R."/>
            <person name="Tanyolac B."/>
            <person name="Young S."/>
            <person name="Ho-Il K."/>
            <person name="Hahn J.H."/>
            <person name="Sangsakoo G."/>
            <person name="Vanavichit A."/>
            <person name="de Mattos Luiz.A.T."/>
            <person name="Zimmer P.D."/>
            <person name="Malone G."/>
            <person name="Dellagostin O."/>
            <person name="de Oliveira A.C."/>
            <person name="Bevan M."/>
            <person name="Bancroft I."/>
            <person name="Minx P."/>
            <person name="Cordum H."/>
            <person name="Wilson R."/>
            <person name="Cheng Z."/>
            <person name="Jin W."/>
            <person name="Jiang J."/>
            <person name="Leong S.A."/>
            <person name="Iwama H."/>
            <person name="Gojobori T."/>
            <person name="Itoh T."/>
            <person name="Niimura Y."/>
            <person name="Fujii Y."/>
            <person name="Habara T."/>
            <person name="Sakai H."/>
            <person name="Sato Y."/>
            <person name="Wilson G."/>
            <person name="Kumar K."/>
            <person name="McCouch S."/>
            <person name="Juretic N."/>
            <person name="Hoen D."/>
            <person name="Wright S."/>
            <person name="Bruskiewich R."/>
            <person name="Bureau T."/>
            <person name="Miyao A."/>
            <person name="Hirochika H."/>
            <person name="Nishikawa T."/>
            <person name="Kadowaki K."/>
            <person name="Sugiura M."/>
            <person name="Burr B."/>
            <person name="Sasaki T."/>
        </authorList>
    </citation>
    <scope>NUCLEOTIDE SEQUENCE [LARGE SCALE GENOMIC DNA]</scope>
    <source>
        <strain evidence="3">cv. Nipponbare</strain>
    </source>
</reference>
<gene>
    <name evidence="2" type="ordered locus">Os06g0564300</name>
</gene>
<proteinExistence type="predicted"/>
<organism evidence="2 3">
    <name type="scientific">Oryza sativa subsp. japonica</name>
    <name type="common">Rice</name>
    <dbReference type="NCBI Taxonomy" id="39947"/>
    <lineage>
        <taxon>Eukaryota</taxon>
        <taxon>Viridiplantae</taxon>
        <taxon>Streptophyta</taxon>
        <taxon>Embryophyta</taxon>
        <taxon>Tracheophyta</taxon>
        <taxon>Spermatophyta</taxon>
        <taxon>Magnoliopsida</taxon>
        <taxon>Liliopsida</taxon>
        <taxon>Poales</taxon>
        <taxon>Poaceae</taxon>
        <taxon>BOP clade</taxon>
        <taxon>Oryzoideae</taxon>
        <taxon>Oryzeae</taxon>
        <taxon>Oryzinae</taxon>
        <taxon>Oryza</taxon>
        <taxon>Oryza sativa</taxon>
    </lineage>
</organism>
<protein>
    <submittedName>
        <fullName evidence="2">Os06g0564300 protein</fullName>
    </submittedName>
</protein>
<evidence type="ECO:0000313" key="3">
    <source>
        <dbReference type="Proteomes" id="UP000000763"/>
    </source>
</evidence>
<feature type="non-terminal residue" evidence="2">
    <location>
        <position position="1"/>
    </location>
</feature>
<dbReference type="KEGG" id="dosa:Os06g0564300"/>
<evidence type="ECO:0000256" key="1">
    <source>
        <dbReference type="SAM" id="MobiDB-lite"/>
    </source>
</evidence>
<sequence>PCDPPSLYPRRAASPYPDHHDDSSRTKSCSPFSAPPLGSRSYSDNLHSNQAPPERTELGLRWGEEEPAAGRPVRRCPRAPTSCFHADCHCSSGLAEPKQ</sequence>
<dbReference type="EMBL" id="AP008212">
    <property type="protein sequence ID" value="BAF19797.1"/>
    <property type="molecule type" value="Genomic_DNA"/>
</dbReference>
<accession>Q0DBH6</accession>
<dbReference type="AlphaFoldDB" id="Q0DBH6"/>
<dbReference type="Proteomes" id="UP000000763">
    <property type="component" value="Chromosome 6"/>
</dbReference>
<name>Q0DBH6_ORYSJ</name>
<feature type="region of interest" description="Disordered" evidence="1">
    <location>
        <begin position="1"/>
        <end position="75"/>
    </location>
</feature>
<reference evidence="3" key="2">
    <citation type="journal article" date="2008" name="Nucleic Acids Res.">
        <title>The rice annotation project database (RAP-DB): 2008 update.</title>
        <authorList>
            <consortium name="The rice annotation project (RAP)"/>
        </authorList>
    </citation>
    <scope>GENOME REANNOTATION</scope>
    <source>
        <strain evidence="3">cv. Nipponbare</strain>
    </source>
</reference>
<evidence type="ECO:0000313" key="2">
    <source>
        <dbReference type="EMBL" id="BAF19797.1"/>
    </source>
</evidence>